<comment type="caution">
    <text evidence="1">The sequence shown here is derived from an EMBL/GenBank/DDBJ whole genome shotgun (WGS) entry which is preliminary data.</text>
</comment>
<accession>A0A9N9B483</accession>
<dbReference type="AlphaFoldDB" id="A0A9N9B483"/>
<protein>
    <submittedName>
        <fullName evidence="1">13804_t:CDS:1</fullName>
    </submittedName>
</protein>
<keyword evidence="2" id="KW-1185">Reference proteome</keyword>
<gene>
    <name evidence="1" type="ORF">FCALED_LOCUS6288</name>
</gene>
<evidence type="ECO:0000313" key="2">
    <source>
        <dbReference type="Proteomes" id="UP000789570"/>
    </source>
</evidence>
<sequence>MVSSNITFWDITKDFMKVRRRAIEGKNIGLEYNLILKGSSRGKLRFTADFHSFCELESESTAPISKDTINIDNLYLLITYQHELIKSFSAYLQNDEVHLLWNHRQEWNTVYVKTETYLSETVTNTETKVRLYSLANKFVFEYFKISECEWEN</sequence>
<proteinExistence type="predicted"/>
<dbReference type="Proteomes" id="UP000789570">
    <property type="component" value="Unassembled WGS sequence"/>
</dbReference>
<dbReference type="EMBL" id="CAJVPQ010001467">
    <property type="protein sequence ID" value="CAG8554519.1"/>
    <property type="molecule type" value="Genomic_DNA"/>
</dbReference>
<reference evidence="1" key="1">
    <citation type="submission" date="2021-06" db="EMBL/GenBank/DDBJ databases">
        <authorList>
            <person name="Kallberg Y."/>
            <person name="Tangrot J."/>
            <person name="Rosling A."/>
        </authorList>
    </citation>
    <scope>NUCLEOTIDE SEQUENCE</scope>
    <source>
        <strain evidence="1">UK204</strain>
    </source>
</reference>
<dbReference type="OrthoDB" id="9895617at2759"/>
<name>A0A9N9B483_9GLOM</name>
<organism evidence="1 2">
    <name type="scientific">Funneliformis caledonium</name>
    <dbReference type="NCBI Taxonomy" id="1117310"/>
    <lineage>
        <taxon>Eukaryota</taxon>
        <taxon>Fungi</taxon>
        <taxon>Fungi incertae sedis</taxon>
        <taxon>Mucoromycota</taxon>
        <taxon>Glomeromycotina</taxon>
        <taxon>Glomeromycetes</taxon>
        <taxon>Glomerales</taxon>
        <taxon>Glomeraceae</taxon>
        <taxon>Funneliformis</taxon>
    </lineage>
</organism>
<evidence type="ECO:0000313" key="1">
    <source>
        <dbReference type="EMBL" id="CAG8554519.1"/>
    </source>
</evidence>